<keyword evidence="2" id="KW-1185">Reference proteome</keyword>
<evidence type="ECO:0000313" key="1">
    <source>
        <dbReference type="EMBL" id="QJT70563.1"/>
    </source>
</evidence>
<reference evidence="1 2" key="1">
    <citation type="submission" date="2020-04" db="EMBL/GenBank/DDBJ databases">
        <authorList>
            <person name="Kumar P."/>
            <person name="Meghvansi M.K."/>
            <person name="Kamboj D.V."/>
        </authorList>
    </citation>
    <scope>NUCLEOTIDE SEQUENCE [LARGE SCALE GENOMIC DNA]</scope>
</reference>
<sequence length="169" mass="19115">MAMTDKGDYLEFYERDPTDTLKEESHQIGAFQWLTYAHPEFLAGIRKRGRQGIATAMMDQQAGLVKGVSDFIILIGLKAVIRSRQAMTDKGDYLEFYERDPTDTLKEESHQIGAFQWLTYAHPEFLAGIRKRGRQGIATAMMDQQAGLVKGVSDFIILIGLKAVIRSRQ</sequence>
<evidence type="ECO:0000313" key="2">
    <source>
        <dbReference type="Proteomes" id="UP000504733"/>
    </source>
</evidence>
<gene>
    <name evidence="1" type="ORF">SD1_34</name>
</gene>
<dbReference type="Proteomes" id="UP000504733">
    <property type="component" value="Segment"/>
</dbReference>
<organism evidence="1 2">
    <name type="scientific">Shigella phage 2019SD1</name>
    <dbReference type="NCBI Taxonomy" id="2848074"/>
    <lineage>
        <taxon>Viruses</taxon>
        <taxon>Duplodnaviria</taxon>
        <taxon>Heunggongvirae</taxon>
        <taxon>Uroviricota</taxon>
        <taxon>Caudoviricetes</taxon>
        <taxon>Drexlerviridae</taxon>
        <taxon>Tempevirinae</taxon>
        <taxon>Hanrivervirus</taxon>
        <taxon>Hanrivervirus hv2019SD1</taxon>
    </lineage>
</organism>
<protein>
    <submittedName>
        <fullName evidence="1">VRR-NUC domain-containing protein</fullName>
    </submittedName>
</protein>
<proteinExistence type="predicted"/>
<accession>A0A6M5CAP2</accession>
<name>A0A6M5CAP2_9CAUD</name>
<dbReference type="EMBL" id="MT360681">
    <property type="protein sequence ID" value="QJT70563.1"/>
    <property type="molecule type" value="Genomic_DNA"/>
</dbReference>